<comment type="caution">
    <text evidence="1">The sequence shown here is derived from an EMBL/GenBank/DDBJ whole genome shotgun (WGS) entry which is preliminary data.</text>
</comment>
<name>A0A834WGF6_9FABA</name>
<protein>
    <submittedName>
        <fullName evidence="1">Actin-depolymerizing factor</fullName>
    </submittedName>
</protein>
<evidence type="ECO:0000313" key="1">
    <source>
        <dbReference type="EMBL" id="KAF7818421.1"/>
    </source>
</evidence>
<sequence length="131" mass="14581">MQPDMSLVFGSVALHNSLYKYANTAEPQLKVRTAVKSANKGRYIRYTSFEDLSGIKYPPMSFKIYARAKCSISTAEVSDLTTLHILLPKGNGLSGMGVGDESKNAFMQLKQKKMEKTGDPAQTYHHFTARQ</sequence>
<organism evidence="1 2">
    <name type="scientific">Senna tora</name>
    <dbReference type="NCBI Taxonomy" id="362788"/>
    <lineage>
        <taxon>Eukaryota</taxon>
        <taxon>Viridiplantae</taxon>
        <taxon>Streptophyta</taxon>
        <taxon>Embryophyta</taxon>
        <taxon>Tracheophyta</taxon>
        <taxon>Spermatophyta</taxon>
        <taxon>Magnoliopsida</taxon>
        <taxon>eudicotyledons</taxon>
        <taxon>Gunneridae</taxon>
        <taxon>Pentapetalae</taxon>
        <taxon>rosids</taxon>
        <taxon>fabids</taxon>
        <taxon>Fabales</taxon>
        <taxon>Fabaceae</taxon>
        <taxon>Caesalpinioideae</taxon>
        <taxon>Cassia clade</taxon>
        <taxon>Senna</taxon>
    </lineage>
</organism>
<keyword evidence="2" id="KW-1185">Reference proteome</keyword>
<accession>A0A834WGF6</accession>
<dbReference type="AlphaFoldDB" id="A0A834WGF6"/>
<proteinExistence type="predicted"/>
<gene>
    <name evidence="1" type="ORF">G2W53_023876</name>
</gene>
<evidence type="ECO:0000313" key="2">
    <source>
        <dbReference type="Proteomes" id="UP000634136"/>
    </source>
</evidence>
<dbReference type="Proteomes" id="UP000634136">
    <property type="component" value="Unassembled WGS sequence"/>
</dbReference>
<reference evidence="1" key="1">
    <citation type="submission" date="2020-09" db="EMBL/GenBank/DDBJ databases">
        <title>Genome-Enabled Discovery of Anthraquinone Biosynthesis in Senna tora.</title>
        <authorList>
            <person name="Kang S.-H."/>
            <person name="Pandey R.P."/>
            <person name="Lee C.-M."/>
            <person name="Sim J.-S."/>
            <person name="Jeong J.-T."/>
            <person name="Choi B.-S."/>
            <person name="Jung M."/>
            <person name="Ginzburg D."/>
            <person name="Zhao K."/>
            <person name="Won S.Y."/>
            <person name="Oh T.-J."/>
            <person name="Yu Y."/>
            <person name="Kim N.-H."/>
            <person name="Lee O.R."/>
            <person name="Lee T.-H."/>
            <person name="Bashyal P."/>
            <person name="Kim T.-S."/>
            <person name="Lee W.-H."/>
            <person name="Kawkins C."/>
            <person name="Kim C.-K."/>
            <person name="Kim J.S."/>
            <person name="Ahn B.O."/>
            <person name="Rhee S.Y."/>
            <person name="Sohng J.K."/>
        </authorList>
    </citation>
    <scope>NUCLEOTIDE SEQUENCE</scope>
    <source>
        <tissue evidence="1">Leaf</tissue>
    </source>
</reference>
<dbReference type="EMBL" id="JAAIUW010000008">
    <property type="protein sequence ID" value="KAF7818421.1"/>
    <property type="molecule type" value="Genomic_DNA"/>
</dbReference>